<proteinExistence type="predicted"/>
<accession>A0A6M3X6A6</accession>
<sequence>MRPKPELIFQKYSDQLSAPIVRKRYSMLDVLTLRDKIEGLHHTKGYIKNELNRINDLIKSAQQELTDAEMQNSKIKICPPGASGKRKGARMTEEMARGILEMLVEKGLVKREDIGE</sequence>
<gene>
    <name evidence="1" type="ORF">MM171B03584_0010</name>
</gene>
<dbReference type="EMBL" id="MT143958">
    <property type="protein sequence ID" value="QJH93236.1"/>
    <property type="molecule type" value="Genomic_DNA"/>
</dbReference>
<dbReference type="AlphaFoldDB" id="A0A6M3X6A6"/>
<protein>
    <submittedName>
        <fullName evidence="1">Uncharacterized protein</fullName>
    </submittedName>
</protein>
<evidence type="ECO:0000313" key="1">
    <source>
        <dbReference type="EMBL" id="QJH93236.1"/>
    </source>
</evidence>
<name>A0A6M3X6A6_9ZZZZ</name>
<organism evidence="1">
    <name type="scientific">viral metagenome</name>
    <dbReference type="NCBI Taxonomy" id="1070528"/>
    <lineage>
        <taxon>unclassified sequences</taxon>
        <taxon>metagenomes</taxon>
        <taxon>organismal metagenomes</taxon>
    </lineage>
</organism>
<reference evidence="1" key="1">
    <citation type="submission" date="2020-03" db="EMBL/GenBank/DDBJ databases">
        <title>The deep terrestrial virosphere.</title>
        <authorList>
            <person name="Holmfeldt K."/>
            <person name="Nilsson E."/>
            <person name="Simone D."/>
            <person name="Lopez-Fernandez M."/>
            <person name="Wu X."/>
            <person name="de Brujin I."/>
            <person name="Lundin D."/>
            <person name="Andersson A."/>
            <person name="Bertilsson S."/>
            <person name="Dopson M."/>
        </authorList>
    </citation>
    <scope>NUCLEOTIDE SEQUENCE</scope>
    <source>
        <strain evidence="1">MM171B03584</strain>
    </source>
</reference>